<protein>
    <recommendedName>
        <fullName evidence="3">Down syndrome critical region protein 3</fullName>
    </recommendedName>
</protein>
<proteinExistence type="inferred from homology"/>
<sequence>MRKSMKRQEAIEHSSLDIKLKRVDRIYLPGEMMEGLVIISSKAGWSHQGIMMHVAGHAKLQLSARSVGLFESMSNIKPLCLMDQNFDILDSGKVPDGVTEIPFEFQLPKEGLHESYHGVYINVEYKINVSCERGFPKKALHRNIEFVVEVPEAAKSETEPERFEITPESLENVNASSLSKIPIFKISGRLFHKLCPINLPFTGEVTIEASQAPVKSIELQLVRVETVKQMGKTVREATEIQNIQIGDGDVCRNLVMPLYMIFPRLFTCPTMLTDSFQVEFEVNLIVVFGDGYMVTENFPIELYRGR</sequence>
<dbReference type="Gene3D" id="2.60.40.640">
    <property type="match status" value="2"/>
</dbReference>
<dbReference type="InterPro" id="IPR014752">
    <property type="entry name" value="Arrestin-like_C"/>
</dbReference>
<dbReference type="PANTHER" id="PTHR12233">
    <property type="entry name" value="VACUOLAR PROTEIN SORTING 26 RELATED"/>
    <property type="match status" value="1"/>
</dbReference>
<name>A0A7S2MRC8_9STRA</name>
<organism evidence="2">
    <name type="scientific">Octactis speculum</name>
    <dbReference type="NCBI Taxonomy" id="3111310"/>
    <lineage>
        <taxon>Eukaryota</taxon>
        <taxon>Sar</taxon>
        <taxon>Stramenopiles</taxon>
        <taxon>Ochrophyta</taxon>
        <taxon>Dictyochophyceae</taxon>
        <taxon>Dictyochales</taxon>
        <taxon>Dictyochaceae</taxon>
        <taxon>Octactis</taxon>
    </lineage>
</organism>
<evidence type="ECO:0008006" key="3">
    <source>
        <dbReference type="Google" id="ProtNLM"/>
    </source>
</evidence>
<dbReference type="InterPro" id="IPR028934">
    <property type="entry name" value="Vps26-related"/>
</dbReference>
<dbReference type="AlphaFoldDB" id="A0A7S2MRC8"/>
<dbReference type="GO" id="GO:0006886">
    <property type="term" value="P:intracellular protein transport"/>
    <property type="evidence" value="ECO:0007669"/>
    <property type="project" value="InterPro"/>
</dbReference>
<dbReference type="FunFam" id="2.60.40.640:FF:000024">
    <property type="entry name" value="Down syndrome critical region protein 3"/>
    <property type="match status" value="1"/>
</dbReference>
<dbReference type="EMBL" id="HBGS01063893">
    <property type="protein sequence ID" value="CAD9498300.1"/>
    <property type="molecule type" value="Transcribed_RNA"/>
</dbReference>
<dbReference type="Pfam" id="PF03643">
    <property type="entry name" value="Vps26"/>
    <property type="match status" value="1"/>
</dbReference>
<gene>
    <name evidence="2" type="ORF">DSPE1174_LOCUS33313</name>
</gene>
<dbReference type="InterPro" id="IPR014756">
    <property type="entry name" value="Ig_E-set"/>
</dbReference>
<evidence type="ECO:0000313" key="2">
    <source>
        <dbReference type="EMBL" id="CAD9498300.1"/>
    </source>
</evidence>
<accession>A0A7S2MRC8</accession>
<dbReference type="SUPFAM" id="SSF81296">
    <property type="entry name" value="E set domains"/>
    <property type="match status" value="1"/>
</dbReference>
<comment type="similarity">
    <text evidence="1">Belongs to the VPS26 family.</text>
</comment>
<reference evidence="2" key="1">
    <citation type="submission" date="2021-01" db="EMBL/GenBank/DDBJ databases">
        <authorList>
            <person name="Corre E."/>
            <person name="Pelletier E."/>
            <person name="Niang G."/>
            <person name="Scheremetjew M."/>
            <person name="Finn R."/>
            <person name="Kale V."/>
            <person name="Holt S."/>
            <person name="Cochrane G."/>
            <person name="Meng A."/>
            <person name="Brown T."/>
            <person name="Cohen L."/>
        </authorList>
    </citation>
    <scope>NUCLEOTIDE SEQUENCE</scope>
    <source>
        <strain evidence="2">CCMP1381</strain>
    </source>
</reference>
<evidence type="ECO:0000256" key="1">
    <source>
        <dbReference type="ARBA" id="ARBA00009100"/>
    </source>
</evidence>